<evidence type="ECO:0000313" key="2">
    <source>
        <dbReference type="Proteomes" id="UP000887013"/>
    </source>
</evidence>
<protein>
    <submittedName>
        <fullName evidence="1">Transposon Tf2-9 polyprotein</fullName>
    </submittedName>
</protein>
<dbReference type="InterPro" id="IPR043502">
    <property type="entry name" value="DNA/RNA_pol_sf"/>
</dbReference>
<dbReference type="EMBL" id="BMAW01092770">
    <property type="protein sequence ID" value="GFS56900.1"/>
    <property type="molecule type" value="Genomic_DNA"/>
</dbReference>
<dbReference type="SUPFAM" id="SSF56672">
    <property type="entry name" value="DNA/RNA polymerases"/>
    <property type="match status" value="1"/>
</dbReference>
<sequence>MGIKDSGQQERLLRENNLGLEKAIEIVRTAEESREQICYMKYETATVNFVKKKENPNQLKKSSLYECKKSGRKHKPRGCPAFGKICTKCNKKNHFAAKYFQNTKNIHEINVPENELDVYIDSVTLTETKCEIINCTDSIDKNIEMHRKVKELKNSPWPFYVVNVKSKLILGLKGCKELKLIERIDVIECSKIKKDGIVSKVNKSTYWVQSLVIVEKPNVNLRLRLDPRDLNKVIKREHYQIPCIDDIINKLEGYNEDSHNAIISKVLERARSLNKKFNPDKLQYRVGVVGTDVLELLYRWFIPEYDSLYDHRMISFELKIPSSDRACDCSAETNLFNTKRANWNLFYSHCSKAENAILDSLNNCILPVSLELCVQDVQDLIISAAEKSISLKKRGCHKVPWWSVELFCIHKQLNASRRRYQRTKSSVLREVYRKNYIQIKVKYKFKLDESKANSWKSFLADITVQNVWKKIYTHGVKTNFTKRLEISGIEVSSGHFTSSFEDTIDAILRKSFPRDPNSQDNSQHRVLRSEADLVYESDDDIPFSRTEIDCVIDNLNQRINLKLGGVTIEEVHKIKYLGIIVDNKMQWKEHISYVSSKSEKILLGLLIISHNTFGVKTNVLQLIYKQGIVPLMSYASRAWGHSLRKKVNSRLIRRTQRRFLLRVIKGYKTLSYEAVFAISGMPPIDLAILNNLDVRESFLSTSLGTLDEAIPISLLPHLHAESLSLL</sequence>
<gene>
    <name evidence="1" type="primary">Tf2-9_375</name>
    <name evidence="1" type="ORF">NPIL_395511</name>
</gene>
<dbReference type="AlphaFoldDB" id="A0A8X6MJD0"/>
<reference evidence="1" key="1">
    <citation type="submission" date="2020-08" db="EMBL/GenBank/DDBJ databases">
        <title>Multicomponent nature underlies the extraordinary mechanical properties of spider dragline silk.</title>
        <authorList>
            <person name="Kono N."/>
            <person name="Nakamura H."/>
            <person name="Mori M."/>
            <person name="Yoshida Y."/>
            <person name="Ohtoshi R."/>
            <person name="Malay A.D."/>
            <person name="Moran D.A.P."/>
            <person name="Tomita M."/>
            <person name="Numata K."/>
            <person name="Arakawa K."/>
        </authorList>
    </citation>
    <scope>NUCLEOTIDE SEQUENCE</scope>
</reference>
<keyword evidence="2" id="KW-1185">Reference proteome</keyword>
<evidence type="ECO:0000313" key="1">
    <source>
        <dbReference type="EMBL" id="GFS56900.1"/>
    </source>
</evidence>
<dbReference type="OrthoDB" id="6516885at2759"/>
<dbReference type="GO" id="GO:0071897">
    <property type="term" value="P:DNA biosynthetic process"/>
    <property type="evidence" value="ECO:0007669"/>
    <property type="project" value="UniProtKB-ARBA"/>
</dbReference>
<name>A0A8X6MJD0_NEPPI</name>
<proteinExistence type="predicted"/>
<accession>A0A8X6MJD0</accession>
<organism evidence="1 2">
    <name type="scientific">Nephila pilipes</name>
    <name type="common">Giant wood spider</name>
    <name type="synonym">Nephila maculata</name>
    <dbReference type="NCBI Taxonomy" id="299642"/>
    <lineage>
        <taxon>Eukaryota</taxon>
        <taxon>Metazoa</taxon>
        <taxon>Ecdysozoa</taxon>
        <taxon>Arthropoda</taxon>
        <taxon>Chelicerata</taxon>
        <taxon>Arachnida</taxon>
        <taxon>Araneae</taxon>
        <taxon>Araneomorphae</taxon>
        <taxon>Entelegynae</taxon>
        <taxon>Araneoidea</taxon>
        <taxon>Nephilidae</taxon>
        <taxon>Nephila</taxon>
    </lineage>
</organism>
<dbReference type="Gene3D" id="3.10.10.10">
    <property type="entry name" value="HIV Type 1 Reverse Transcriptase, subunit A, domain 1"/>
    <property type="match status" value="1"/>
</dbReference>
<dbReference type="Proteomes" id="UP000887013">
    <property type="component" value="Unassembled WGS sequence"/>
</dbReference>
<comment type="caution">
    <text evidence="1">The sequence shown here is derived from an EMBL/GenBank/DDBJ whole genome shotgun (WGS) entry which is preliminary data.</text>
</comment>